<dbReference type="EMBL" id="PKSM01000100">
    <property type="protein sequence ID" value="POW12974.1"/>
    <property type="molecule type" value="Genomic_DNA"/>
</dbReference>
<gene>
    <name evidence="2" type="ORF">PSHT_07926</name>
</gene>
<accession>A0A2S4VTX7</accession>
<protein>
    <submittedName>
        <fullName evidence="2">Uncharacterized protein</fullName>
    </submittedName>
</protein>
<dbReference type="AlphaFoldDB" id="A0A2S4VTX7"/>
<evidence type="ECO:0000313" key="2">
    <source>
        <dbReference type="EMBL" id="POW12974.1"/>
    </source>
</evidence>
<reference evidence="3" key="2">
    <citation type="journal article" date="2018" name="BMC Genomics">
        <title>Genomic insights into host adaptation between the wheat stripe rust pathogen (Puccinia striiformis f. sp. tritici) and the barley stripe rust pathogen (Puccinia striiformis f. sp. hordei).</title>
        <authorList>
            <person name="Xia C."/>
            <person name="Wang M."/>
            <person name="Yin C."/>
            <person name="Cornejo O.E."/>
            <person name="Hulbert S.H."/>
            <person name="Chen X."/>
        </authorList>
    </citation>
    <scope>NUCLEOTIDE SEQUENCE [LARGE SCALE GENOMIC DNA]</scope>
    <source>
        <strain evidence="3">93TX-2</strain>
    </source>
</reference>
<name>A0A2S4VTX7_9BASI</name>
<feature type="region of interest" description="Disordered" evidence="1">
    <location>
        <begin position="56"/>
        <end position="85"/>
    </location>
</feature>
<proteinExistence type="predicted"/>
<keyword evidence="3" id="KW-1185">Reference proteome</keyword>
<reference evidence="3" key="3">
    <citation type="journal article" date="2018" name="Mol. Plant Microbe Interact.">
        <title>Genome sequence resources for the wheat stripe rust pathogen (Puccinia striiformis f. sp. tritici) and the barley stripe rust pathogen (Puccinia striiformis f. sp. hordei).</title>
        <authorList>
            <person name="Xia C."/>
            <person name="Wang M."/>
            <person name="Yin C."/>
            <person name="Cornejo O.E."/>
            <person name="Hulbert S.H."/>
            <person name="Chen X."/>
        </authorList>
    </citation>
    <scope>NUCLEOTIDE SEQUENCE [LARGE SCALE GENOMIC DNA]</scope>
    <source>
        <strain evidence="3">93TX-2</strain>
    </source>
</reference>
<dbReference type="VEuPathDB" id="FungiDB:PSTT_07242"/>
<dbReference type="VEuPathDB" id="FungiDB:PSHT_07926"/>
<dbReference type="Proteomes" id="UP000238274">
    <property type="component" value="Unassembled WGS sequence"/>
</dbReference>
<sequence length="129" mass="14715">MRPGTGSSFLFTEFGTGSEVYSSSPNLGIICQVKGRALLRQRDLWTILWMNREEDPSKIDLPDSDYESVREDLNSPEDSDSSSIEQFLPEVARKKDKYKIHDINMSNNNPQEGSQANNNFPMPTAEEYY</sequence>
<comment type="caution">
    <text evidence="2">The sequence shown here is derived from an EMBL/GenBank/DDBJ whole genome shotgun (WGS) entry which is preliminary data.</text>
</comment>
<organism evidence="2 3">
    <name type="scientific">Puccinia striiformis</name>
    <dbReference type="NCBI Taxonomy" id="27350"/>
    <lineage>
        <taxon>Eukaryota</taxon>
        <taxon>Fungi</taxon>
        <taxon>Dikarya</taxon>
        <taxon>Basidiomycota</taxon>
        <taxon>Pucciniomycotina</taxon>
        <taxon>Pucciniomycetes</taxon>
        <taxon>Pucciniales</taxon>
        <taxon>Pucciniaceae</taxon>
        <taxon>Puccinia</taxon>
    </lineage>
</organism>
<reference evidence="2 3" key="1">
    <citation type="submission" date="2017-12" db="EMBL/GenBank/DDBJ databases">
        <title>Gene loss provides genomic basis for host adaptation in cereal stripe rust fungi.</title>
        <authorList>
            <person name="Xia C."/>
        </authorList>
    </citation>
    <scope>NUCLEOTIDE SEQUENCE [LARGE SCALE GENOMIC DNA]</scope>
    <source>
        <strain evidence="2 3">93TX-2</strain>
    </source>
</reference>
<evidence type="ECO:0000313" key="3">
    <source>
        <dbReference type="Proteomes" id="UP000238274"/>
    </source>
</evidence>
<feature type="compositionally biased region" description="Basic and acidic residues" evidence="1">
    <location>
        <begin position="56"/>
        <end position="73"/>
    </location>
</feature>
<feature type="compositionally biased region" description="Polar residues" evidence="1">
    <location>
        <begin position="104"/>
        <end position="121"/>
    </location>
</feature>
<feature type="region of interest" description="Disordered" evidence="1">
    <location>
        <begin position="103"/>
        <end position="129"/>
    </location>
</feature>
<evidence type="ECO:0000256" key="1">
    <source>
        <dbReference type="SAM" id="MobiDB-lite"/>
    </source>
</evidence>
<dbReference type="OrthoDB" id="10646818at2759"/>